<evidence type="ECO:0000259" key="2">
    <source>
        <dbReference type="SMART" id="SM00470"/>
    </source>
</evidence>
<evidence type="ECO:0000313" key="3">
    <source>
        <dbReference type="EMBL" id="GCE75410.1"/>
    </source>
</evidence>
<dbReference type="SUPFAM" id="SSF109709">
    <property type="entry name" value="KorB DNA-binding domain-like"/>
    <property type="match status" value="1"/>
</dbReference>
<gene>
    <name evidence="3" type="ORF">CBZ_04660</name>
</gene>
<comment type="caution">
    <text evidence="3">The sequence shown here is derived from an EMBL/GenBank/DDBJ whole genome shotgun (WGS) entry which is preliminary data.</text>
</comment>
<dbReference type="Pfam" id="PF02195">
    <property type="entry name" value="ParB_N"/>
    <property type="match status" value="1"/>
</dbReference>
<dbReference type="PANTHER" id="PTHR33375:SF1">
    <property type="entry name" value="CHROMOSOME-PARTITIONING PROTEIN PARB-RELATED"/>
    <property type="match status" value="1"/>
</dbReference>
<sequence length="306" mass="32985">MELSALRGRQQEISSALAGSEVPHDREDAVRERDSPGAPALRRQSTRLRQTRRLTMSDTQNTSDGTTIAAFSDTGDVTVIAETRHVDAASTVEQVDPRTLLIEANVRTSVDLDPEFIASVRDLGVLTPVLVHRTADGLRVRAGQRRTLAAIEAGRDTIPVLVLDGDEDQVQRVVEQWSENHHRRALSVADDAAAFQQLSLLGLSAAQIAKRTKAKKSRVTTALAVGGSALASAAAARYDLTLDQAAVIAEFDDDPETVKVLTVAAVKEPGRFEHLAQRARDERARAVELAAFVADLTAHSTRSCGC</sequence>
<keyword evidence="4" id="KW-1185">Reference proteome</keyword>
<dbReference type="SUPFAM" id="SSF110849">
    <property type="entry name" value="ParB/Sulfiredoxin"/>
    <property type="match status" value="1"/>
</dbReference>
<dbReference type="EMBL" id="BIMR01000022">
    <property type="protein sequence ID" value="GCE75410.1"/>
    <property type="molecule type" value="Genomic_DNA"/>
</dbReference>
<dbReference type="InterPro" id="IPR050336">
    <property type="entry name" value="Chromosome_partition/occlusion"/>
</dbReference>
<dbReference type="SMART" id="SM00470">
    <property type="entry name" value="ParB"/>
    <property type="match status" value="1"/>
</dbReference>
<proteinExistence type="predicted"/>
<dbReference type="Gene3D" id="1.10.10.2830">
    <property type="match status" value="1"/>
</dbReference>
<dbReference type="GO" id="GO:0005694">
    <property type="term" value="C:chromosome"/>
    <property type="evidence" value="ECO:0007669"/>
    <property type="project" value="TreeGrafter"/>
</dbReference>
<organism evidence="3 4">
    <name type="scientific">Cellulomonas biazotea</name>
    <dbReference type="NCBI Taxonomy" id="1709"/>
    <lineage>
        <taxon>Bacteria</taxon>
        <taxon>Bacillati</taxon>
        <taxon>Actinomycetota</taxon>
        <taxon>Actinomycetes</taxon>
        <taxon>Micrococcales</taxon>
        <taxon>Cellulomonadaceae</taxon>
        <taxon>Cellulomonas</taxon>
    </lineage>
</organism>
<dbReference type="Proteomes" id="UP000289954">
    <property type="component" value="Unassembled WGS sequence"/>
</dbReference>
<reference evidence="3 4" key="1">
    <citation type="submission" date="2019-01" db="EMBL/GenBank/DDBJ databases">
        <title>Draft genome sequence of Cellulomonas takizawaensis strain TKZ-21.</title>
        <authorList>
            <person name="Yamamura H."/>
            <person name="Hayashi T."/>
            <person name="Hamada M."/>
            <person name="Serisawa Y."/>
            <person name="Matsuyama K."/>
            <person name="Nakagawa Y."/>
            <person name="Otoguro M."/>
            <person name="Yanagida F."/>
            <person name="Hayakawa M."/>
        </authorList>
    </citation>
    <scope>NUCLEOTIDE SEQUENCE [LARGE SCALE GENOMIC DNA]</scope>
    <source>
        <strain evidence="3 4">NBRC12680</strain>
    </source>
</reference>
<feature type="domain" description="ParB-like N-terminal" evidence="2">
    <location>
        <begin position="93"/>
        <end position="180"/>
    </location>
</feature>
<dbReference type="InterPro" id="IPR003115">
    <property type="entry name" value="ParB_N"/>
</dbReference>
<dbReference type="InterPro" id="IPR036086">
    <property type="entry name" value="ParB/Sulfiredoxin_sf"/>
</dbReference>
<feature type="compositionally biased region" description="Basic and acidic residues" evidence="1">
    <location>
        <begin position="22"/>
        <end position="35"/>
    </location>
</feature>
<feature type="compositionally biased region" description="Polar residues" evidence="1">
    <location>
        <begin position="56"/>
        <end position="66"/>
    </location>
</feature>
<dbReference type="PANTHER" id="PTHR33375">
    <property type="entry name" value="CHROMOSOME-PARTITIONING PROTEIN PARB-RELATED"/>
    <property type="match status" value="1"/>
</dbReference>
<evidence type="ECO:0000256" key="1">
    <source>
        <dbReference type="SAM" id="MobiDB-lite"/>
    </source>
</evidence>
<protein>
    <recommendedName>
        <fullName evidence="2">ParB-like N-terminal domain-containing protein</fullName>
    </recommendedName>
</protein>
<accession>A0A402DMR9</accession>
<feature type="region of interest" description="Disordered" evidence="1">
    <location>
        <begin position="1"/>
        <end position="69"/>
    </location>
</feature>
<dbReference type="GO" id="GO:0007059">
    <property type="term" value="P:chromosome segregation"/>
    <property type="evidence" value="ECO:0007669"/>
    <property type="project" value="TreeGrafter"/>
</dbReference>
<evidence type="ECO:0000313" key="4">
    <source>
        <dbReference type="Proteomes" id="UP000289954"/>
    </source>
</evidence>
<name>A0A402DMR9_9CELL</name>
<dbReference type="AlphaFoldDB" id="A0A402DMR9"/>
<dbReference type="Gene3D" id="3.90.1530.30">
    <property type="match status" value="1"/>
</dbReference>